<dbReference type="Proteomes" id="UP000003157">
    <property type="component" value="Unassembled WGS sequence"/>
</dbReference>
<proteinExistence type="predicted"/>
<accession>E7GEJ8</accession>
<dbReference type="AlphaFoldDB" id="E7GEJ8"/>
<dbReference type="GeneID" id="78231587"/>
<dbReference type="HOGENOM" id="CLU_1109944_0_0_9"/>
<sequence>MKAYIKTHYEILAMNKEELAQVPPDVFMMYGTSLSSSLLGLFPKEKWNIFSYEQLMYMNQKVFNSLSSDVLHMLYQKFKNNSSLTIKKHIKDKTIEIVSEPLSLKILKSFDYQKKRTEKFNKVNENMKLLLEFNNKSDDSLIDVNIIHNVFNIEDKSPLKKYTENIQKRDLLDYLQSTCTQPIILDEIPDITTVQNICWKYNLEPFHRQYQKGLRYLSSRESNYKILGFQIGKTLYFKYDDIIEYIIQSK</sequence>
<organism evidence="1 2">
    <name type="scientific">Coprobacillus cateniformis</name>
    <dbReference type="NCBI Taxonomy" id="100884"/>
    <lineage>
        <taxon>Bacteria</taxon>
        <taxon>Bacillati</taxon>
        <taxon>Bacillota</taxon>
        <taxon>Erysipelotrichia</taxon>
        <taxon>Erysipelotrichales</taxon>
        <taxon>Coprobacillaceae</taxon>
        <taxon>Coprobacillus</taxon>
    </lineage>
</organism>
<evidence type="ECO:0000313" key="2">
    <source>
        <dbReference type="Proteomes" id="UP000003157"/>
    </source>
</evidence>
<dbReference type="EMBL" id="ADKX01000046">
    <property type="protein sequence ID" value="EFW03449.1"/>
    <property type="molecule type" value="Genomic_DNA"/>
</dbReference>
<gene>
    <name evidence="1" type="ORF">HMPREF9488_03140</name>
</gene>
<comment type="caution">
    <text evidence="1">The sequence shown here is derived from an EMBL/GenBank/DDBJ whole genome shotgun (WGS) entry which is preliminary data.</text>
</comment>
<name>E7GEJ8_9FIRM</name>
<dbReference type="RefSeq" id="WP_008790222.1">
    <property type="nucleotide sequence ID" value="NZ_AKCB01000004.1"/>
</dbReference>
<keyword evidence="2" id="KW-1185">Reference proteome</keyword>
<dbReference type="STRING" id="100884.GCA_000269565_03850"/>
<evidence type="ECO:0000313" key="1">
    <source>
        <dbReference type="EMBL" id="EFW03449.1"/>
    </source>
</evidence>
<reference evidence="1 2" key="1">
    <citation type="submission" date="2010-12" db="EMBL/GenBank/DDBJ databases">
        <title>The Genome Sequence of Coprobacillus sp. strain 29_1.</title>
        <authorList>
            <consortium name="The Broad Institute Genome Sequencing Platform"/>
            <person name="Earl A."/>
            <person name="Ward D."/>
            <person name="Feldgarden M."/>
            <person name="Gevers D."/>
            <person name="Daigneault M."/>
            <person name="Sibley C.D."/>
            <person name="White A."/>
            <person name="Strauss J."/>
            <person name="Allen-Vercoe E."/>
            <person name="Young S.K."/>
            <person name="Zeng Q."/>
            <person name="Gargeya S."/>
            <person name="Fitzgerald M."/>
            <person name="Haas B."/>
            <person name="Abouelleil A."/>
            <person name="Alvarado L."/>
            <person name="Arachchi H.M."/>
            <person name="Berlin A."/>
            <person name="Brown A."/>
            <person name="Chapman S.B."/>
            <person name="Chen Z."/>
            <person name="Dunbar C."/>
            <person name="Freedman E."/>
            <person name="Gearin G."/>
            <person name="Gellesch M."/>
            <person name="Goldberg J."/>
            <person name="Griggs A."/>
            <person name="Gujja S."/>
            <person name="Heilman E."/>
            <person name="Heiman D."/>
            <person name="Howarth C."/>
            <person name="Larson L."/>
            <person name="Lui A."/>
            <person name="MacDonald P.J.P."/>
            <person name="Mehta T."/>
            <person name="Montmayeur A."/>
            <person name="Murphy C."/>
            <person name="Neiman D."/>
            <person name="Pearson M."/>
            <person name="Priest M."/>
            <person name="Roberts A."/>
            <person name="Saif S."/>
            <person name="Shea T."/>
            <person name="Shenoy N."/>
            <person name="Sisk P."/>
            <person name="Stolte C."/>
            <person name="Sykes S."/>
            <person name="White J."/>
            <person name="Yandava C."/>
            <person name="Nusbaum C."/>
            <person name="Birren B."/>
        </authorList>
    </citation>
    <scope>NUCLEOTIDE SEQUENCE [LARGE SCALE GENOMIC DNA]</scope>
    <source>
        <strain evidence="1 2">29_1</strain>
    </source>
</reference>
<protein>
    <submittedName>
        <fullName evidence="1">Uncharacterized protein</fullName>
    </submittedName>
</protein>